<sequence>MLDEQLAYGEEPTNASRRQIVADPNQREEILQRVASFRAQQERFMREREDFAAAELSRMWGSR</sequence>
<proteinExistence type="predicted"/>
<keyword evidence="2" id="KW-1185">Reference proteome</keyword>
<gene>
    <name evidence="1" type="ORF">AOQ71_26025</name>
</gene>
<reference evidence="1 2" key="1">
    <citation type="submission" date="2015-09" db="EMBL/GenBank/DDBJ databases">
        <title>Draft Genome Sequence of Bradyrhizobium manausense Strain BR 3351T, a Novel Symbiotic Nitrogen-Fixing Alphaproteobacterium Isolated from Brazilian Amazon Rain Forest.</title>
        <authorList>
            <person name="De Araujo J.L."/>
            <person name="Zilli J.E."/>
        </authorList>
    </citation>
    <scope>NUCLEOTIDE SEQUENCE [LARGE SCALE GENOMIC DNA]</scope>
    <source>
        <strain evidence="1 2">BR3351</strain>
    </source>
</reference>
<evidence type="ECO:0000313" key="2">
    <source>
        <dbReference type="Proteomes" id="UP000051936"/>
    </source>
</evidence>
<protein>
    <submittedName>
        <fullName evidence="1">Uncharacterized protein</fullName>
    </submittedName>
</protein>
<accession>A0A0R3D9A0</accession>
<evidence type="ECO:0000313" key="1">
    <source>
        <dbReference type="EMBL" id="KRQ06474.1"/>
    </source>
</evidence>
<organism evidence="1 2">
    <name type="scientific">Bradyrhizobium manausense</name>
    <dbReference type="NCBI Taxonomy" id="989370"/>
    <lineage>
        <taxon>Bacteria</taxon>
        <taxon>Pseudomonadati</taxon>
        <taxon>Pseudomonadota</taxon>
        <taxon>Alphaproteobacteria</taxon>
        <taxon>Hyphomicrobiales</taxon>
        <taxon>Nitrobacteraceae</taxon>
        <taxon>Bradyrhizobium</taxon>
    </lineage>
</organism>
<dbReference type="AlphaFoldDB" id="A0A0R3D9A0"/>
<dbReference type="EMBL" id="LJYG01000101">
    <property type="protein sequence ID" value="KRQ06474.1"/>
    <property type="molecule type" value="Genomic_DNA"/>
</dbReference>
<name>A0A0R3D9A0_9BRAD</name>
<comment type="caution">
    <text evidence="1">The sequence shown here is derived from an EMBL/GenBank/DDBJ whole genome shotgun (WGS) entry which is preliminary data.</text>
</comment>
<dbReference type="Proteomes" id="UP000051936">
    <property type="component" value="Unassembled WGS sequence"/>
</dbReference>